<keyword evidence="6" id="KW-1185">Reference proteome</keyword>
<dbReference type="PANTHER" id="PTHR43248">
    <property type="entry name" value="2-SUCCINYL-6-HYDROXY-2,4-CYCLOHEXADIENE-1-CARBOXYLATE SYNTHASE"/>
    <property type="match status" value="1"/>
</dbReference>
<dbReference type="EnsemblPlants" id="Pp3c4_11150V3.1">
    <property type="protein sequence ID" value="Pp3c4_11150V3.1"/>
    <property type="gene ID" value="Pp3c4_11150"/>
</dbReference>
<dbReference type="InterPro" id="IPR000073">
    <property type="entry name" value="AB_hydrolase_1"/>
</dbReference>
<dbReference type="GeneID" id="112281330"/>
<dbReference type="Gramene" id="Pp3c4_11150V3.1">
    <property type="protein sequence ID" value="Pp3c4_11150V3.1"/>
    <property type="gene ID" value="Pp3c4_11150"/>
</dbReference>
<evidence type="ECO:0000313" key="6">
    <source>
        <dbReference type="Proteomes" id="UP000006727"/>
    </source>
</evidence>
<dbReference type="STRING" id="3218.A0A2K1KN02"/>
<dbReference type="Pfam" id="PF12697">
    <property type="entry name" value="Abhydrolase_6"/>
    <property type="match status" value="1"/>
</dbReference>
<comment type="similarity">
    <text evidence="1">Belongs to the peptidase S33 family.</text>
</comment>
<dbReference type="EMBL" id="ABEU02000004">
    <property type="protein sequence ID" value="PNR55147.1"/>
    <property type="molecule type" value="Genomic_DNA"/>
</dbReference>
<dbReference type="InterPro" id="IPR029058">
    <property type="entry name" value="AB_hydrolase_fold"/>
</dbReference>
<dbReference type="PaxDb" id="3218-PP1S227_56V6.2"/>
<proteinExistence type="inferred from homology"/>
<name>A0A2K1KN02_PHYPA</name>
<evidence type="ECO:0000259" key="3">
    <source>
        <dbReference type="Pfam" id="PF12697"/>
    </source>
</evidence>
<dbReference type="PANTHER" id="PTHR43248:SF3">
    <property type="entry name" value="AB HYDROLASE-1 DOMAIN-CONTAINING PROTEIN"/>
    <property type="match status" value="1"/>
</dbReference>
<feature type="domain" description="AB hydrolase-1" evidence="3">
    <location>
        <begin position="52"/>
        <end position="316"/>
    </location>
</feature>
<keyword evidence="2" id="KW-0378">Hydrolase</keyword>
<evidence type="ECO:0000256" key="1">
    <source>
        <dbReference type="ARBA" id="ARBA00010088"/>
    </source>
</evidence>
<accession>A0A2K1KN02</accession>
<evidence type="ECO:0000313" key="4">
    <source>
        <dbReference type="EMBL" id="PNR55147.1"/>
    </source>
</evidence>
<dbReference type="SUPFAM" id="SSF53474">
    <property type="entry name" value="alpha/beta-Hydrolases"/>
    <property type="match status" value="1"/>
</dbReference>
<gene>
    <name evidence="5" type="primary">LOC112281330</name>
    <name evidence="4" type="ORF">PHYPA_006042</name>
</gene>
<evidence type="ECO:0000313" key="5">
    <source>
        <dbReference type="EnsemblPlants" id="Pp3c4_11150V3.1"/>
    </source>
</evidence>
<dbReference type="Gene3D" id="3.40.50.1820">
    <property type="entry name" value="alpha/beta hydrolase"/>
    <property type="match status" value="1"/>
</dbReference>
<organism evidence="4">
    <name type="scientific">Physcomitrium patens</name>
    <name type="common">Spreading-leaved earth moss</name>
    <name type="synonym">Physcomitrella patens</name>
    <dbReference type="NCBI Taxonomy" id="3218"/>
    <lineage>
        <taxon>Eukaryota</taxon>
        <taxon>Viridiplantae</taxon>
        <taxon>Streptophyta</taxon>
        <taxon>Embryophyta</taxon>
        <taxon>Bryophyta</taxon>
        <taxon>Bryophytina</taxon>
        <taxon>Bryopsida</taxon>
        <taxon>Funariidae</taxon>
        <taxon>Funariales</taxon>
        <taxon>Funariaceae</taxon>
        <taxon>Physcomitrium</taxon>
    </lineage>
</organism>
<dbReference type="Gramene" id="Pp3c4_11150V3.2">
    <property type="protein sequence ID" value="Pp3c4_11150V3.2"/>
    <property type="gene ID" value="Pp3c4_11150"/>
</dbReference>
<dbReference type="OrthoDB" id="8119704at2759"/>
<dbReference type="RefSeq" id="XP_024373482.1">
    <property type="nucleotide sequence ID" value="XM_024517714.2"/>
</dbReference>
<reference evidence="4 6" key="1">
    <citation type="journal article" date="2008" name="Science">
        <title>The Physcomitrella genome reveals evolutionary insights into the conquest of land by plants.</title>
        <authorList>
            <person name="Rensing S."/>
            <person name="Lang D."/>
            <person name="Zimmer A."/>
            <person name="Terry A."/>
            <person name="Salamov A."/>
            <person name="Shapiro H."/>
            <person name="Nishiyama T."/>
            <person name="Perroud P.-F."/>
            <person name="Lindquist E."/>
            <person name="Kamisugi Y."/>
            <person name="Tanahashi T."/>
            <person name="Sakakibara K."/>
            <person name="Fujita T."/>
            <person name="Oishi K."/>
            <person name="Shin-I T."/>
            <person name="Kuroki Y."/>
            <person name="Toyoda A."/>
            <person name="Suzuki Y."/>
            <person name="Hashimoto A."/>
            <person name="Yamaguchi K."/>
            <person name="Sugano A."/>
            <person name="Kohara Y."/>
            <person name="Fujiyama A."/>
            <person name="Anterola A."/>
            <person name="Aoki S."/>
            <person name="Ashton N."/>
            <person name="Barbazuk W.B."/>
            <person name="Barker E."/>
            <person name="Bennetzen J."/>
            <person name="Bezanilla M."/>
            <person name="Blankenship R."/>
            <person name="Cho S.H."/>
            <person name="Dutcher S."/>
            <person name="Estelle M."/>
            <person name="Fawcett J.A."/>
            <person name="Gundlach H."/>
            <person name="Hanada K."/>
            <person name="Heyl A."/>
            <person name="Hicks K.A."/>
            <person name="Hugh J."/>
            <person name="Lohr M."/>
            <person name="Mayer K."/>
            <person name="Melkozernov A."/>
            <person name="Murata T."/>
            <person name="Nelson D."/>
            <person name="Pils B."/>
            <person name="Prigge M."/>
            <person name="Reiss B."/>
            <person name="Renner T."/>
            <person name="Rombauts S."/>
            <person name="Rushton P."/>
            <person name="Sanderfoot A."/>
            <person name="Schween G."/>
            <person name="Shiu S.-H."/>
            <person name="Stueber K."/>
            <person name="Theodoulou F.L."/>
            <person name="Tu H."/>
            <person name="Van de Peer Y."/>
            <person name="Verrier P.J."/>
            <person name="Waters E."/>
            <person name="Wood A."/>
            <person name="Yang L."/>
            <person name="Cove D."/>
            <person name="Cuming A."/>
            <person name="Hasebe M."/>
            <person name="Lucas S."/>
            <person name="Mishler D.B."/>
            <person name="Reski R."/>
            <person name="Grigoriev I."/>
            <person name="Quatrano R.S."/>
            <person name="Boore J.L."/>
        </authorList>
    </citation>
    <scope>NUCLEOTIDE SEQUENCE [LARGE SCALE GENOMIC DNA]</scope>
    <source>
        <strain evidence="5 6">cv. Gransden 2004</strain>
    </source>
</reference>
<evidence type="ECO:0000256" key="2">
    <source>
        <dbReference type="ARBA" id="ARBA00022801"/>
    </source>
</evidence>
<dbReference type="OMA" id="QETWAFN"/>
<dbReference type="AlphaFoldDB" id="A0A2K1KN02"/>
<reference evidence="4 6" key="2">
    <citation type="journal article" date="2018" name="Plant J.">
        <title>The Physcomitrella patens chromosome-scale assembly reveals moss genome structure and evolution.</title>
        <authorList>
            <person name="Lang D."/>
            <person name="Ullrich K.K."/>
            <person name="Murat F."/>
            <person name="Fuchs J."/>
            <person name="Jenkins J."/>
            <person name="Haas F.B."/>
            <person name="Piednoel M."/>
            <person name="Gundlach H."/>
            <person name="Van Bel M."/>
            <person name="Meyberg R."/>
            <person name="Vives C."/>
            <person name="Morata J."/>
            <person name="Symeonidi A."/>
            <person name="Hiss M."/>
            <person name="Muchero W."/>
            <person name="Kamisugi Y."/>
            <person name="Saleh O."/>
            <person name="Blanc G."/>
            <person name="Decker E.L."/>
            <person name="van Gessel N."/>
            <person name="Grimwood J."/>
            <person name="Hayes R.D."/>
            <person name="Graham S.W."/>
            <person name="Gunter L.E."/>
            <person name="McDaniel S.F."/>
            <person name="Hoernstein S.N.W."/>
            <person name="Larsson A."/>
            <person name="Li F.W."/>
            <person name="Perroud P.F."/>
            <person name="Phillips J."/>
            <person name="Ranjan P."/>
            <person name="Rokshar D.S."/>
            <person name="Rothfels C.J."/>
            <person name="Schneider L."/>
            <person name="Shu S."/>
            <person name="Stevenson D.W."/>
            <person name="Thummler F."/>
            <person name="Tillich M."/>
            <person name="Villarreal Aguilar J.C."/>
            <person name="Widiez T."/>
            <person name="Wong G.K."/>
            <person name="Wymore A."/>
            <person name="Zhang Y."/>
            <person name="Zimmer A.D."/>
            <person name="Quatrano R.S."/>
            <person name="Mayer K.F.X."/>
            <person name="Goodstein D."/>
            <person name="Casacuberta J.M."/>
            <person name="Vandepoele K."/>
            <person name="Reski R."/>
            <person name="Cuming A.C."/>
            <person name="Tuskan G.A."/>
            <person name="Maumus F."/>
            <person name="Salse J."/>
            <person name="Schmutz J."/>
            <person name="Rensing S.A."/>
        </authorList>
    </citation>
    <scope>NUCLEOTIDE SEQUENCE [LARGE SCALE GENOMIC DNA]</scope>
    <source>
        <strain evidence="5 6">cv. Gransden 2004</strain>
    </source>
</reference>
<reference evidence="5" key="3">
    <citation type="submission" date="2020-12" db="UniProtKB">
        <authorList>
            <consortium name="EnsemblPlants"/>
        </authorList>
    </citation>
    <scope>IDENTIFICATION</scope>
</reference>
<protein>
    <recommendedName>
        <fullName evidence="3">AB hydrolase-1 domain-containing protein</fullName>
    </recommendedName>
</protein>
<dbReference type="EnsemblPlants" id="Pp3c4_11150V3.2">
    <property type="protein sequence ID" value="Pp3c4_11150V3.2"/>
    <property type="gene ID" value="Pp3c4_11150"/>
</dbReference>
<dbReference type="InterPro" id="IPR051601">
    <property type="entry name" value="Serine_prot/Carboxylest_S33"/>
</dbReference>
<dbReference type="Proteomes" id="UP000006727">
    <property type="component" value="Chromosome 4"/>
</dbReference>
<dbReference type="GO" id="GO:0016787">
    <property type="term" value="F:hydrolase activity"/>
    <property type="evidence" value="ECO:0007669"/>
    <property type="project" value="UniProtKB-KW"/>
</dbReference>
<sequence length="330" mass="36363">MERAMVKGSVLVQRGWRAWMGAGMQLREKSTLAYDELVVEGNGTGEMKTAMVVHGLMGSGRNWRTFSKRLATGMLNSTPGSAGWRMVLIDLRNHGNSANLPILRPPHNISAAARDVADLIKSESWDAPDAMIAHSLGGKVVLEFAQKAAMGSYGVVNPPKQLWILDSVPGEVPTQNSDGEVERVLAILKGLPKPIPSRRWLADYFVEKGFSKGLADWLGSNLKRVSSTTEEMDWVFNVDGAYDMFSSYKKADYWSVLDHPPVGTHINIVRAAKSDRWTPDIIARLKEAEAKKSDHVSFHLLENAGHWLHTDNPSGLIAIMAPILAKISQK</sequence>